<reference evidence="2" key="2">
    <citation type="submission" date="2024-04" db="EMBL/GenBank/DDBJ databases">
        <authorList>
            <person name="Chen Y."/>
            <person name="Shah S."/>
            <person name="Dougan E. K."/>
            <person name="Thang M."/>
            <person name="Chan C."/>
        </authorList>
    </citation>
    <scope>NUCLEOTIDE SEQUENCE [LARGE SCALE GENOMIC DNA]</scope>
</reference>
<name>A0A9P1CV59_9DINO</name>
<dbReference type="EMBL" id="CAMXCT020002347">
    <property type="protein sequence ID" value="CAL1150913.1"/>
    <property type="molecule type" value="Genomic_DNA"/>
</dbReference>
<evidence type="ECO:0000313" key="3">
    <source>
        <dbReference type="Proteomes" id="UP001152797"/>
    </source>
</evidence>
<keyword evidence="3" id="KW-1185">Reference proteome</keyword>
<protein>
    <submittedName>
        <fullName evidence="1">Uncharacterized protein</fullName>
    </submittedName>
</protein>
<evidence type="ECO:0000313" key="2">
    <source>
        <dbReference type="EMBL" id="CAL1150913.1"/>
    </source>
</evidence>
<dbReference type="AlphaFoldDB" id="A0A9P1CV59"/>
<proteinExistence type="predicted"/>
<dbReference type="EMBL" id="CAMXCT010002347">
    <property type="protein sequence ID" value="CAI3997538.1"/>
    <property type="molecule type" value="Genomic_DNA"/>
</dbReference>
<dbReference type="EMBL" id="CAMXCT030002347">
    <property type="protein sequence ID" value="CAL4784850.1"/>
    <property type="molecule type" value="Genomic_DNA"/>
</dbReference>
<accession>A0A9P1CV59</accession>
<evidence type="ECO:0000313" key="1">
    <source>
        <dbReference type="EMBL" id="CAI3997538.1"/>
    </source>
</evidence>
<gene>
    <name evidence="1" type="ORF">C1SCF055_LOCUS23912</name>
</gene>
<dbReference type="Proteomes" id="UP001152797">
    <property type="component" value="Unassembled WGS sequence"/>
</dbReference>
<feature type="non-terminal residue" evidence="1">
    <location>
        <position position="304"/>
    </location>
</feature>
<comment type="caution">
    <text evidence="1">The sequence shown here is derived from an EMBL/GenBank/DDBJ whole genome shotgun (WGS) entry which is preliminary data.</text>
</comment>
<organism evidence="1">
    <name type="scientific">Cladocopium goreaui</name>
    <dbReference type="NCBI Taxonomy" id="2562237"/>
    <lineage>
        <taxon>Eukaryota</taxon>
        <taxon>Sar</taxon>
        <taxon>Alveolata</taxon>
        <taxon>Dinophyceae</taxon>
        <taxon>Suessiales</taxon>
        <taxon>Symbiodiniaceae</taxon>
        <taxon>Cladocopium</taxon>
    </lineage>
</organism>
<reference evidence="1" key="1">
    <citation type="submission" date="2022-10" db="EMBL/GenBank/DDBJ databases">
        <authorList>
            <person name="Chen Y."/>
            <person name="Dougan E. K."/>
            <person name="Chan C."/>
            <person name="Rhodes N."/>
            <person name="Thang M."/>
        </authorList>
    </citation>
    <scope>NUCLEOTIDE SEQUENCE</scope>
</reference>
<sequence>MFGWLTGATTSVECTGDYDSTIQPGKKGIITDPIEDMTPEKFEEKFWKWVEHQPAFTNYETGRDVSGNKESGMVVAFHVEVSGIAALLVSFKASIYNKYYQKDGCYYIENYAADKDLKKLGHQTVLKPLTDPFRLEIFDMETGARRAGPFLKGALENELKSAEITFEKAEAEQPSPTTPGEFSILVSGVPGLTTTEALWEKTKADMLTKGATEEADGSLKMENAGWFGASTFSLTSYNKEKDEVVALDCGQDATCKEFNGTSHTKVLKDSAQIERWVFPKAAVISDDKGAKALSQVASAIINMD</sequence>